<dbReference type="EMBL" id="AZEC01000014">
    <property type="protein sequence ID" value="KRL10752.1"/>
    <property type="molecule type" value="Genomic_DNA"/>
</dbReference>
<reference evidence="1 2" key="1">
    <citation type="journal article" date="2015" name="Genome Announc.">
        <title>Expanding the biotechnology potential of lactobacilli through comparative genomics of 213 strains and associated genera.</title>
        <authorList>
            <person name="Sun Z."/>
            <person name="Harris H.M."/>
            <person name="McCann A."/>
            <person name="Guo C."/>
            <person name="Argimon S."/>
            <person name="Zhang W."/>
            <person name="Yang X."/>
            <person name="Jeffery I.B."/>
            <person name="Cooney J.C."/>
            <person name="Kagawa T.F."/>
            <person name="Liu W."/>
            <person name="Song Y."/>
            <person name="Salvetti E."/>
            <person name="Wrobel A."/>
            <person name="Rasinkangas P."/>
            <person name="Parkhill J."/>
            <person name="Rea M.C."/>
            <person name="O'Sullivan O."/>
            <person name="Ritari J."/>
            <person name="Douillard F.P."/>
            <person name="Paul Ross R."/>
            <person name="Yang R."/>
            <person name="Briner A.E."/>
            <person name="Felis G.E."/>
            <person name="de Vos W.M."/>
            <person name="Barrangou R."/>
            <person name="Klaenhammer T.R."/>
            <person name="Caufield P.W."/>
            <person name="Cui Y."/>
            <person name="Zhang H."/>
            <person name="O'Toole P.W."/>
        </authorList>
    </citation>
    <scope>NUCLEOTIDE SEQUENCE [LARGE SCALE GENOMIC DNA]</scope>
    <source>
        <strain evidence="1 2">DSM 12744</strain>
    </source>
</reference>
<dbReference type="RefSeq" id="WP_057821936.1">
    <property type="nucleotide sequence ID" value="NZ_AZEC01000014.1"/>
</dbReference>
<evidence type="ECO:0000313" key="2">
    <source>
        <dbReference type="Proteomes" id="UP000051330"/>
    </source>
</evidence>
<dbReference type="AlphaFoldDB" id="A0A0R1MRG5"/>
<accession>A0A0R1MRG5</accession>
<dbReference type="PATRIC" id="fig|1423792.3.peg.912"/>
<keyword evidence="2" id="KW-1185">Reference proteome</keyword>
<evidence type="ECO:0000313" key="1">
    <source>
        <dbReference type="EMBL" id="KRL10752.1"/>
    </source>
</evidence>
<dbReference type="Proteomes" id="UP000051330">
    <property type="component" value="Unassembled WGS sequence"/>
</dbReference>
<comment type="caution">
    <text evidence="1">The sequence shown here is derived from an EMBL/GenBank/DDBJ whole genome shotgun (WGS) entry which is preliminary data.</text>
</comment>
<protein>
    <submittedName>
        <fullName evidence="1">Uncharacterized protein</fullName>
    </submittedName>
</protein>
<proteinExistence type="predicted"/>
<gene>
    <name evidence="1" type="ORF">FD09_GL000895</name>
</gene>
<dbReference type="STRING" id="1423792.FD09_GL000895"/>
<sequence>MIDPLAKKRRWERSKANMQRLQASGFQFIDFSGSGQVRIEDWSTWDWATTTGAWHNRKTNTHGRGWNSIYHDIKQDRLLIVCFGSIDVTATREFTKHRCININSLAIDELRPRQWRLSHDLAEAVKKGNRITNHLNQLREEWAKLGGEELSPLEVKEHE</sequence>
<organism evidence="1 2">
    <name type="scientific">Schleiferilactobacillus perolens DSM 12744</name>
    <dbReference type="NCBI Taxonomy" id="1423792"/>
    <lineage>
        <taxon>Bacteria</taxon>
        <taxon>Bacillati</taxon>
        <taxon>Bacillota</taxon>
        <taxon>Bacilli</taxon>
        <taxon>Lactobacillales</taxon>
        <taxon>Lactobacillaceae</taxon>
        <taxon>Schleiferilactobacillus</taxon>
    </lineage>
</organism>
<name>A0A0R1MRG5_9LACO</name>